<comment type="caution">
    <text evidence="2">The sequence shown here is derived from an EMBL/GenBank/DDBJ whole genome shotgun (WGS) entry which is preliminary data.</text>
</comment>
<sequence>MTIEVVQADITKLQVDAIVNAANKSLLGGGGVDGAIHAAAGAELLQKCKLLGGCNTGQAKLTKGYKLPAEYIIHTVGPIYRFHSELENRKLLADCYINSLDLAAKYNCHSVAFSCISTGVYGYPKKAAAEIAINTVKEWLINHHSQIKVIFCVFDDENKTIYQEMIK</sequence>
<evidence type="ECO:0000313" key="3">
    <source>
        <dbReference type="Proteomes" id="UP001519292"/>
    </source>
</evidence>
<dbReference type="CDD" id="cd02908">
    <property type="entry name" value="Macro_OAADPr_deacetylase"/>
    <property type="match status" value="1"/>
</dbReference>
<evidence type="ECO:0000259" key="1">
    <source>
        <dbReference type="PROSITE" id="PS51154"/>
    </source>
</evidence>
<feature type="domain" description="Macro" evidence="1">
    <location>
        <begin position="1"/>
        <end position="167"/>
    </location>
</feature>
<dbReference type="SMART" id="SM00506">
    <property type="entry name" value="A1pp"/>
    <property type="match status" value="1"/>
</dbReference>
<gene>
    <name evidence="2" type="ORF">J2Z60_001361</name>
</gene>
<dbReference type="PROSITE" id="PS51154">
    <property type="entry name" value="MACRO"/>
    <property type="match status" value="1"/>
</dbReference>
<accession>A0ABS4MEV7</accession>
<name>A0ABS4MEV7_9LACO</name>
<dbReference type="NCBIfam" id="NF001664">
    <property type="entry name" value="PRK00431.1-6"/>
    <property type="match status" value="1"/>
</dbReference>
<dbReference type="EMBL" id="JAGGLU010000006">
    <property type="protein sequence ID" value="MBP2058184.1"/>
    <property type="molecule type" value="Genomic_DNA"/>
</dbReference>
<evidence type="ECO:0000313" key="2">
    <source>
        <dbReference type="EMBL" id="MBP2058184.1"/>
    </source>
</evidence>
<keyword evidence="3" id="KW-1185">Reference proteome</keyword>
<dbReference type="PANTHER" id="PTHR11106:SF27">
    <property type="entry name" value="MACRO DOMAIN-CONTAINING PROTEIN"/>
    <property type="match status" value="1"/>
</dbReference>
<protein>
    <submittedName>
        <fullName evidence="2">O-acetyl-ADP-ribose deacetylase (Regulator of RNase III)</fullName>
    </submittedName>
</protein>
<dbReference type="InterPro" id="IPR002589">
    <property type="entry name" value="Macro_dom"/>
</dbReference>
<proteinExistence type="predicted"/>
<dbReference type="SUPFAM" id="SSF52949">
    <property type="entry name" value="Macro domain-like"/>
    <property type="match status" value="1"/>
</dbReference>
<dbReference type="RefSeq" id="WP_209686923.1">
    <property type="nucleotide sequence ID" value="NZ_JAGGLU010000006.1"/>
</dbReference>
<dbReference type="Gene3D" id="3.40.220.10">
    <property type="entry name" value="Leucine Aminopeptidase, subunit E, domain 1"/>
    <property type="match status" value="1"/>
</dbReference>
<dbReference type="InterPro" id="IPR043472">
    <property type="entry name" value="Macro_dom-like"/>
</dbReference>
<dbReference type="Pfam" id="PF01661">
    <property type="entry name" value="Macro"/>
    <property type="match status" value="1"/>
</dbReference>
<dbReference type="Proteomes" id="UP001519292">
    <property type="component" value="Unassembled WGS sequence"/>
</dbReference>
<organism evidence="2 3">
    <name type="scientific">Lactobacillus colini</name>
    <dbReference type="NCBI Taxonomy" id="1819254"/>
    <lineage>
        <taxon>Bacteria</taxon>
        <taxon>Bacillati</taxon>
        <taxon>Bacillota</taxon>
        <taxon>Bacilli</taxon>
        <taxon>Lactobacillales</taxon>
        <taxon>Lactobacillaceae</taxon>
        <taxon>Lactobacillus</taxon>
    </lineage>
</organism>
<reference evidence="2 3" key="1">
    <citation type="submission" date="2021-03" db="EMBL/GenBank/DDBJ databases">
        <title>Genomic Encyclopedia of Type Strains, Phase IV (KMG-IV): sequencing the most valuable type-strain genomes for metagenomic binning, comparative biology and taxonomic classification.</title>
        <authorList>
            <person name="Goeker M."/>
        </authorList>
    </citation>
    <scope>NUCLEOTIDE SEQUENCE [LARGE SCALE GENOMIC DNA]</scope>
    <source>
        <strain evidence="2 3">DSM 101872</strain>
    </source>
</reference>
<dbReference type="PANTHER" id="PTHR11106">
    <property type="entry name" value="GANGLIOSIDE INDUCED DIFFERENTIATION ASSOCIATED PROTEIN 2-RELATED"/>
    <property type="match status" value="1"/>
</dbReference>